<proteinExistence type="predicted"/>
<keyword evidence="1" id="KW-0472">Membrane</keyword>
<evidence type="ECO:0000256" key="1">
    <source>
        <dbReference type="SAM" id="Phobius"/>
    </source>
</evidence>
<organism evidence="2 3">
    <name type="scientific">Vasconcelosia minhoensis LEGE 07310</name>
    <dbReference type="NCBI Taxonomy" id="915328"/>
    <lineage>
        <taxon>Bacteria</taxon>
        <taxon>Bacillati</taxon>
        <taxon>Cyanobacteriota</taxon>
        <taxon>Cyanophyceae</taxon>
        <taxon>Nodosilineales</taxon>
        <taxon>Cymatolegaceae</taxon>
        <taxon>Vasconcelosia</taxon>
        <taxon>Vasconcelosia minhoensis</taxon>
    </lineage>
</organism>
<dbReference type="EMBL" id="JADEXG010000097">
    <property type="protein sequence ID" value="MBE9080268.1"/>
    <property type="molecule type" value="Genomic_DNA"/>
</dbReference>
<comment type="caution">
    <text evidence="2">The sequence shown here is derived from an EMBL/GenBank/DDBJ whole genome shotgun (WGS) entry which is preliminary data.</text>
</comment>
<dbReference type="AlphaFoldDB" id="A0A8J7AYN1"/>
<evidence type="ECO:0000313" key="2">
    <source>
        <dbReference type="EMBL" id="MBE9080268.1"/>
    </source>
</evidence>
<accession>A0A8J7AYN1</accession>
<evidence type="ECO:0000313" key="3">
    <source>
        <dbReference type="Proteomes" id="UP000636505"/>
    </source>
</evidence>
<reference evidence="2" key="1">
    <citation type="submission" date="2020-10" db="EMBL/GenBank/DDBJ databases">
        <authorList>
            <person name="Castelo-Branco R."/>
            <person name="Eusebio N."/>
            <person name="Adriana R."/>
            <person name="Vieira A."/>
            <person name="Brugerolle De Fraissinette N."/>
            <person name="Rezende De Castro R."/>
            <person name="Schneider M.P."/>
            <person name="Vasconcelos V."/>
            <person name="Leao P.N."/>
        </authorList>
    </citation>
    <scope>NUCLEOTIDE SEQUENCE</scope>
    <source>
        <strain evidence="2">LEGE 07310</strain>
    </source>
</reference>
<keyword evidence="3" id="KW-1185">Reference proteome</keyword>
<keyword evidence="1" id="KW-0812">Transmembrane</keyword>
<gene>
    <name evidence="2" type="ORF">IQ241_23770</name>
</gene>
<dbReference type="Proteomes" id="UP000636505">
    <property type="component" value="Unassembled WGS sequence"/>
</dbReference>
<feature type="transmembrane region" description="Helical" evidence="1">
    <location>
        <begin position="22"/>
        <end position="46"/>
    </location>
</feature>
<dbReference type="RefSeq" id="WP_193912045.1">
    <property type="nucleotide sequence ID" value="NZ_JADEXG010000097.1"/>
</dbReference>
<protein>
    <submittedName>
        <fullName evidence="2">Uncharacterized protein</fullName>
    </submittedName>
</protein>
<name>A0A8J7AYN1_9CYAN</name>
<sequence length="101" mass="11431">MDQALQLAFVFMAKFVIWLRPFLTSICFVLAWSIVVLVLWNLISAVRDGVGRAQKMHRVPCANCTFFTRDYHLKCPVHPLSALSEEAIGCADYEPSRSALQ</sequence>
<keyword evidence="1" id="KW-1133">Transmembrane helix</keyword>